<dbReference type="OrthoDB" id="5432712at2"/>
<keyword evidence="1" id="KW-0175">Coiled coil</keyword>
<name>A0A1M5VGX3_9BACT</name>
<proteinExistence type="predicted"/>
<reference evidence="2 3" key="1">
    <citation type="submission" date="2016-11" db="EMBL/GenBank/DDBJ databases">
        <authorList>
            <person name="Jaros S."/>
            <person name="Januszkiewicz K."/>
            <person name="Wedrychowicz H."/>
        </authorList>
    </citation>
    <scope>NUCLEOTIDE SEQUENCE [LARGE SCALE GENOMIC DNA]</scope>
    <source>
        <strain evidence="2 3">DSM 9705</strain>
    </source>
</reference>
<evidence type="ECO:0000313" key="2">
    <source>
        <dbReference type="EMBL" id="SHH74470.1"/>
    </source>
</evidence>
<dbReference type="EMBL" id="FQXS01000008">
    <property type="protein sequence ID" value="SHH74470.1"/>
    <property type="molecule type" value="Genomic_DNA"/>
</dbReference>
<sequence>MVLKALAIELYRAQQTVHALEDRLRSCSLNEQDDLRRKLQTARVERDQLRRLIEARKDPLPFRRTFK</sequence>
<feature type="coiled-coil region" evidence="1">
    <location>
        <begin position="3"/>
        <end position="52"/>
    </location>
</feature>
<keyword evidence="3" id="KW-1185">Reference proteome</keyword>
<dbReference type="Proteomes" id="UP000184139">
    <property type="component" value="Unassembled WGS sequence"/>
</dbReference>
<dbReference type="RefSeq" id="WP_073375112.1">
    <property type="nucleotide sequence ID" value="NZ_FQXS01000008.1"/>
</dbReference>
<organism evidence="2 3">
    <name type="scientific">Desulfofustis glycolicus DSM 9705</name>
    <dbReference type="NCBI Taxonomy" id="1121409"/>
    <lineage>
        <taxon>Bacteria</taxon>
        <taxon>Pseudomonadati</taxon>
        <taxon>Thermodesulfobacteriota</taxon>
        <taxon>Desulfobulbia</taxon>
        <taxon>Desulfobulbales</taxon>
        <taxon>Desulfocapsaceae</taxon>
        <taxon>Desulfofustis</taxon>
    </lineage>
</organism>
<evidence type="ECO:0000256" key="1">
    <source>
        <dbReference type="SAM" id="Coils"/>
    </source>
</evidence>
<protein>
    <submittedName>
        <fullName evidence="2">Uncharacterized protein</fullName>
    </submittedName>
</protein>
<accession>A0A1M5VGX3</accession>
<dbReference type="AlphaFoldDB" id="A0A1M5VGX3"/>
<evidence type="ECO:0000313" key="3">
    <source>
        <dbReference type="Proteomes" id="UP000184139"/>
    </source>
</evidence>
<gene>
    <name evidence="2" type="ORF">SAMN02745124_01684</name>
</gene>